<organism evidence="1 2">
    <name type="scientific">Cetraspora pellucida</name>
    <dbReference type="NCBI Taxonomy" id="1433469"/>
    <lineage>
        <taxon>Eukaryota</taxon>
        <taxon>Fungi</taxon>
        <taxon>Fungi incertae sedis</taxon>
        <taxon>Mucoromycota</taxon>
        <taxon>Glomeromycotina</taxon>
        <taxon>Glomeromycetes</taxon>
        <taxon>Diversisporales</taxon>
        <taxon>Gigasporaceae</taxon>
        <taxon>Cetraspora</taxon>
    </lineage>
</organism>
<comment type="caution">
    <text evidence="1">The sequence shown here is derived from an EMBL/GenBank/DDBJ whole genome shotgun (WGS) entry which is preliminary data.</text>
</comment>
<dbReference type="EMBL" id="CAJVPW010076823">
    <property type="protein sequence ID" value="CAG8798298.1"/>
    <property type="molecule type" value="Genomic_DNA"/>
</dbReference>
<proteinExistence type="predicted"/>
<evidence type="ECO:0000313" key="1">
    <source>
        <dbReference type="EMBL" id="CAG8798298.1"/>
    </source>
</evidence>
<gene>
    <name evidence="1" type="ORF">SPELUC_LOCUS17830</name>
</gene>
<accession>A0ACA9RMX9</accession>
<keyword evidence="2" id="KW-1185">Reference proteome</keyword>
<feature type="non-terminal residue" evidence="1">
    <location>
        <position position="1"/>
    </location>
</feature>
<dbReference type="Proteomes" id="UP000789366">
    <property type="component" value="Unassembled WGS sequence"/>
</dbReference>
<reference evidence="1" key="1">
    <citation type="submission" date="2021-06" db="EMBL/GenBank/DDBJ databases">
        <authorList>
            <person name="Kallberg Y."/>
            <person name="Tangrot J."/>
            <person name="Rosling A."/>
        </authorList>
    </citation>
    <scope>NUCLEOTIDE SEQUENCE</scope>
    <source>
        <strain evidence="1">28 12/20/2015</strain>
    </source>
</reference>
<name>A0ACA9RMX9_9GLOM</name>
<evidence type="ECO:0000313" key="2">
    <source>
        <dbReference type="Proteomes" id="UP000789366"/>
    </source>
</evidence>
<sequence>EAMAKKLGESLIAVRPVIIKGKRTYLEVVFSDEKQQQFYAAEGIAIFRQSL</sequence>
<protein>
    <submittedName>
        <fullName evidence="1">16775_t:CDS:1</fullName>
    </submittedName>
</protein>